<dbReference type="InterPro" id="IPR031304">
    <property type="entry name" value="SLT_2"/>
</dbReference>
<evidence type="ECO:0000256" key="1">
    <source>
        <dbReference type="SAM" id="MobiDB-lite"/>
    </source>
</evidence>
<dbReference type="GO" id="GO:0009253">
    <property type="term" value="P:peptidoglycan catabolic process"/>
    <property type="evidence" value="ECO:0007669"/>
    <property type="project" value="TreeGrafter"/>
</dbReference>
<keyword evidence="5" id="KW-1185">Reference proteome</keyword>
<protein>
    <submittedName>
        <fullName evidence="4">Membrane-bound lytic murein transglycosylase B</fullName>
    </submittedName>
</protein>
<sequence length="302" mass="29967">MRMRTAVQAVRRPATRRLPRPATAAALACVPVLLVSASALSSPGPAPAPAAALPAAPARPALGLQEVAAPVPSAPVVGSLGDELREQASAAATQAPVTAARVVPAQLLSSGIPAHALSAYISAAALLAQRSPGCHLSWPVLAGIGRVESNHGRFGGSVLGADGVPVPAIVGPRLDGGQFAAVADSDGGALDGDTEFDRAVGPMQFLPSTWVRVAVDADHDGTADPQDIDDAAAAAGVYLCSGGRDLRTGTGLGAAIFSYNHSADYVNLVAAVAQAYASGKTAPIPDVPASTPSPTPTGKATP</sequence>
<feature type="domain" description="Transglycosylase SLT" evidence="3">
    <location>
        <begin position="199"/>
        <end position="242"/>
    </location>
</feature>
<evidence type="ECO:0000313" key="5">
    <source>
        <dbReference type="Proteomes" id="UP000281955"/>
    </source>
</evidence>
<dbReference type="InterPro" id="IPR023346">
    <property type="entry name" value="Lysozyme-like_dom_sf"/>
</dbReference>
<dbReference type="Proteomes" id="UP000281955">
    <property type="component" value="Unassembled WGS sequence"/>
</dbReference>
<dbReference type="AlphaFoldDB" id="A0A420XKT5"/>
<dbReference type="RefSeq" id="WP_231121957.1">
    <property type="nucleotide sequence ID" value="NZ_RBWV01000015.1"/>
</dbReference>
<accession>A0A420XKT5</accession>
<dbReference type="GO" id="GO:0008933">
    <property type="term" value="F:peptidoglycan lytic transglycosylase activity"/>
    <property type="evidence" value="ECO:0007669"/>
    <property type="project" value="TreeGrafter"/>
</dbReference>
<dbReference type="Gene3D" id="1.10.530.10">
    <property type="match status" value="1"/>
</dbReference>
<dbReference type="SUPFAM" id="SSF53955">
    <property type="entry name" value="Lysozyme-like"/>
    <property type="match status" value="1"/>
</dbReference>
<comment type="caution">
    <text evidence="4">The sequence shown here is derived from an EMBL/GenBank/DDBJ whole genome shotgun (WGS) entry which is preliminary data.</text>
</comment>
<dbReference type="PANTHER" id="PTHR30163">
    <property type="entry name" value="MEMBRANE-BOUND LYTIC MUREIN TRANSGLYCOSYLASE B"/>
    <property type="match status" value="1"/>
</dbReference>
<dbReference type="InParanoid" id="A0A420XKT5"/>
<proteinExistence type="predicted"/>
<keyword evidence="2" id="KW-0732">Signal</keyword>
<feature type="signal peptide" evidence="2">
    <location>
        <begin position="1"/>
        <end position="41"/>
    </location>
</feature>
<feature type="compositionally biased region" description="Polar residues" evidence="1">
    <location>
        <begin position="290"/>
        <end position="302"/>
    </location>
</feature>
<reference evidence="4 5" key="1">
    <citation type="submission" date="2018-10" db="EMBL/GenBank/DDBJ databases">
        <title>Genomic Encyclopedia of Archaeal and Bacterial Type Strains, Phase II (KMG-II): from individual species to whole genera.</title>
        <authorList>
            <person name="Goeker M."/>
        </authorList>
    </citation>
    <scope>NUCLEOTIDE SEQUENCE [LARGE SCALE GENOMIC DNA]</scope>
    <source>
        <strain evidence="4 5">RP-AC37</strain>
    </source>
</reference>
<dbReference type="InterPro" id="IPR043426">
    <property type="entry name" value="MltB-like"/>
</dbReference>
<dbReference type="EMBL" id="RBWV01000015">
    <property type="protein sequence ID" value="RKS69163.1"/>
    <property type="molecule type" value="Genomic_DNA"/>
</dbReference>
<evidence type="ECO:0000313" key="4">
    <source>
        <dbReference type="EMBL" id="RKS69163.1"/>
    </source>
</evidence>
<organism evidence="4 5">
    <name type="scientific">Motilibacter peucedani</name>
    <dbReference type="NCBI Taxonomy" id="598650"/>
    <lineage>
        <taxon>Bacteria</taxon>
        <taxon>Bacillati</taxon>
        <taxon>Actinomycetota</taxon>
        <taxon>Actinomycetes</taxon>
        <taxon>Motilibacterales</taxon>
        <taxon>Motilibacteraceae</taxon>
        <taxon>Motilibacter</taxon>
    </lineage>
</organism>
<dbReference type="PANTHER" id="PTHR30163:SF8">
    <property type="entry name" value="LYTIC MUREIN TRANSGLYCOSYLASE"/>
    <property type="match status" value="1"/>
</dbReference>
<feature type="region of interest" description="Disordered" evidence="1">
    <location>
        <begin position="281"/>
        <end position="302"/>
    </location>
</feature>
<evidence type="ECO:0000259" key="3">
    <source>
        <dbReference type="Pfam" id="PF13406"/>
    </source>
</evidence>
<dbReference type="Pfam" id="PF13406">
    <property type="entry name" value="SLT_2"/>
    <property type="match status" value="1"/>
</dbReference>
<evidence type="ECO:0000256" key="2">
    <source>
        <dbReference type="SAM" id="SignalP"/>
    </source>
</evidence>
<feature type="chain" id="PRO_5038537494" evidence="2">
    <location>
        <begin position="42"/>
        <end position="302"/>
    </location>
</feature>
<name>A0A420XKT5_9ACTN</name>
<gene>
    <name evidence="4" type="ORF">CLV35_3337</name>
</gene>